<keyword evidence="6" id="KW-1133">Transmembrane helix</keyword>
<evidence type="ECO:0000313" key="9">
    <source>
        <dbReference type="EMBL" id="MBK0370130.1"/>
    </source>
</evidence>
<dbReference type="InterPro" id="IPR003018">
    <property type="entry name" value="GAF"/>
</dbReference>
<dbReference type="CDD" id="cd00130">
    <property type="entry name" value="PAS"/>
    <property type="match status" value="3"/>
</dbReference>
<dbReference type="SMART" id="SM00086">
    <property type="entry name" value="PAC"/>
    <property type="match status" value="3"/>
</dbReference>
<dbReference type="Pfam" id="PF01590">
    <property type="entry name" value="GAF"/>
    <property type="match status" value="1"/>
</dbReference>
<sequence>MAMLAPILQLKTLTNKSLILFDLLNIDNLNDFINKYGYDIPRISILFLAIISLSLFVFYRFISLNHELKQNYYEKYKERESTKKEYHLYFLFIGYAIIISELIFEIMSLRSKTVLVSNLLIGVTITLFYYLFKKFSFLYNKIYYIFIGLFLVYFSYVSYHIVTLKDTVIPSIGFLIFLFFSYNVIKPVRFYYCFIGATVLFLISIFAFQIIPIKAAIILINFSIIIIVINQIRHIILMNVKDKLRFTNEIVQKGNSLIVACNKRGECLYCSDSIETILGYTPEEVMGMEYWRLTEDAEFVGQKYFEEHDEDKLYTRKLKCKNGDYKYIQWKDKRLETDLIIGVGQDITEQYIIRDQFQNLIQTASDLIFEMDNKGHFTFVNNFALKTLNYRESDVIGKHYTFYISKKYQNIAADFYENLENIQLDFPIIELPLLKKNGQEVWVSQKVIVRKNEFGKIIGFSGIARDITTQKTAEQQKNLQLEKKIKYTEIIKRLTTTDFTIFKNANESIAYILNETAINNDICGTTYWSYKPEEIRCKLGCSKDPSFKIDLKAVIKRIDFPVYFEAIENKTQIIVSDVLSKYETSEFSHDYLDQTGVRSLIDSAVYVNGQLYGILCFESKTERKWDTDDAYFSKTIADIISLGIATHKRLKQQKKLKDKTRLLAAVAKCTENFLSNESVDDMFNLTFQTIGKASRADRMTYYEKDNEGLFVGRFLWTLEKGTETKVLETKFTEGECSEIIKNINNSSYFQAKTKDLDDSVLKKYYIQKNILCMVLLPIYENDHIKGFLGLSNCTSEKKLSKDQLLILQTLANNISNFLERTRNQQRVIESEQRFKLIVNNIPGTAYLSKFDQNASKVYLNDTIEALTGYSKEEFLKNKISFLDLIHPIQKAKIINQQMMSIRKGKSIHSKYQIKRKSGEYIWIEEYADVIKNDEIIEYVGGIYFELDKSQQFLSNINSSFESENLVKKFDTF</sequence>
<feature type="transmembrane region" description="Helical" evidence="6">
    <location>
        <begin position="190"/>
        <end position="211"/>
    </location>
</feature>
<dbReference type="InterPro" id="IPR052162">
    <property type="entry name" value="Sensor_kinase/Photoreceptor"/>
</dbReference>
<keyword evidence="3" id="KW-0597">Phosphoprotein</keyword>
<dbReference type="Proteomes" id="UP000609172">
    <property type="component" value="Unassembled WGS sequence"/>
</dbReference>
<dbReference type="InterPro" id="IPR035965">
    <property type="entry name" value="PAS-like_dom_sf"/>
</dbReference>
<keyword evidence="10" id="KW-1185">Reference proteome</keyword>
<feature type="transmembrane region" description="Helical" evidence="6">
    <location>
        <begin position="113"/>
        <end position="131"/>
    </location>
</feature>
<dbReference type="AlphaFoldDB" id="A0A934PNI5"/>
<dbReference type="PANTHER" id="PTHR43304:SF1">
    <property type="entry name" value="PAC DOMAIN-CONTAINING PROTEIN"/>
    <property type="match status" value="1"/>
</dbReference>
<dbReference type="InterPro" id="IPR000700">
    <property type="entry name" value="PAS-assoc_C"/>
</dbReference>
<evidence type="ECO:0000259" key="7">
    <source>
        <dbReference type="PROSITE" id="PS50112"/>
    </source>
</evidence>
<dbReference type="SUPFAM" id="SSF55785">
    <property type="entry name" value="PYP-like sensor domain (PAS domain)"/>
    <property type="match status" value="3"/>
</dbReference>
<evidence type="ECO:0000256" key="1">
    <source>
        <dbReference type="ARBA" id="ARBA00000085"/>
    </source>
</evidence>
<feature type="domain" description="PAC" evidence="8">
    <location>
        <begin position="427"/>
        <end position="479"/>
    </location>
</feature>
<dbReference type="NCBIfam" id="TIGR00229">
    <property type="entry name" value="sensory_box"/>
    <property type="match status" value="3"/>
</dbReference>
<evidence type="ECO:0000256" key="4">
    <source>
        <dbReference type="ARBA" id="ARBA00022679"/>
    </source>
</evidence>
<dbReference type="EC" id="2.7.13.3" evidence="2"/>
<dbReference type="Gene3D" id="3.30.450.20">
    <property type="entry name" value="PAS domain"/>
    <property type="match status" value="3"/>
</dbReference>
<dbReference type="InterPro" id="IPR013655">
    <property type="entry name" value="PAS_fold_3"/>
</dbReference>
<dbReference type="PANTHER" id="PTHR43304">
    <property type="entry name" value="PHYTOCHROME-LIKE PROTEIN CPH1"/>
    <property type="match status" value="1"/>
</dbReference>
<comment type="caution">
    <text evidence="9">The sequence shown here is derived from an EMBL/GenBank/DDBJ whole genome shotgun (WGS) entry which is preliminary data.</text>
</comment>
<name>A0A934PNI5_9FLAO</name>
<dbReference type="Pfam" id="PF13426">
    <property type="entry name" value="PAS_9"/>
    <property type="match status" value="2"/>
</dbReference>
<proteinExistence type="predicted"/>
<feature type="domain" description="PAS" evidence="7">
    <location>
        <begin position="243"/>
        <end position="287"/>
    </location>
</feature>
<dbReference type="InterPro" id="IPR029016">
    <property type="entry name" value="GAF-like_dom_sf"/>
</dbReference>
<feature type="transmembrane region" description="Helical" evidence="6">
    <location>
        <begin position="86"/>
        <end position="107"/>
    </location>
</feature>
<accession>A0A934PNI5</accession>
<dbReference type="RefSeq" id="WP_200106253.1">
    <property type="nucleotide sequence ID" value="NZ_JAEHFV010000003.1"/>
</dbReference>
<feature type="domain" description="PAS" evidence="7">
    <location>
        <begin position="353"/>
        <end position="398"/>
    </location>
</feature>
<dbReference type="Gene3D" id="3.30.450.40">
    <property type="match status" value="2"/>
</dbReference>
<dbReference type="SUPFAM" id="SSF55781">
    <property type="entry name" value="GAF domain-like"/>
    <property type="match status" value="2"/>
</dbReference>
<dbReference type="GO" id="GO:0006355">
    <property type="term" value="P:regulation of DNA-templated transcription"/>
    <property type="evidence" value="ECO:0007669"/>
    <property type="project" value="InterPro"/>
</dbReference>
<dbReference type="EMBL" id="JAEHFV010000003">
    <property type="protein sequence ID" value="MBK0370130.1"/>
    <property type="molecule type" value="Genomic_DNA"/>
</dbReference>
<dbReference type="GO" id="GO:0004673">
    <property type="term" value="F:protein histidine kinase activity"/>
    <property type="evidence" value="ECO:0007669"/>
    <property type="project" value="UniProtKB-EC"/>
</dbReference>
<organism evidence="9 10">
    <name type="scientific">Flavobacterium agrisoli</name>
    <dbReference type="NCBI Taxonomy" id="2793066"/>
    <lineage>
        <taxon>Bacteria</taxon>
        <taxon>Pseudomonadati</taxon>
        <taxon>Bacteroidota</taxon>
        <taxon>Flavobacteriia</taxon>
        <taxon>Flavobacteriales</taxon>
        <taxon>Flavobacteriaceae</taxon>
        <taxon>Flavobacterium</taxon>
    </lineage>
</organism>
<feature type="transmembrane region" description="Helical" evidence="6">
    <location>
        <begin position="43"/>
        <end position="65"/>
    </location>
</feature>
<keyword evidence="5" id="KW-0418">Kinase</keyword>
<evidence type="ECO:0000256" key="6">
    <source>
        <dbReference type="SAM" id="Phobius"/>
    </source>
</evidence>
<comment type="catalytic activity">
    <reaction evidence="1">
        <text>ATP + protein L-histidine = ADP + protein N-phospho-L-histidine.</text>
        <dbReference type="EC" id="2.7.13.3"/>
    </reaction>
</comment>
<gene>
    <name evidence="9" type="ORF">I5M07_09780</name>
</gene>
<feature type="transmembrane region" description="Helical" evidence="6">
    <location>
        <begin position="168"/>
        <end position="185"/>
    </location>
</feature>
<dbReference type="InterPro" id="IPR001610">
    <property type="entry name" value="PAC"/>
</dbReference>
<feature type="transmembrane region" description="Helical" evidence="6">
    <location>
        <begin position="143"/>
        <end position="162"/>
    </location>
</feature>
<feature type="domain" description="PAS" evidence="7">
    <location>
        <begin position="830"/>
        <end position="904"/>
    </location>
</feature>
<evidence type="ECO:0000256" key="5">
    <source>
        <dbReference type="ARBA" id="ARBA00022777"/>
    </source>
</evidence>
<dbReference type="Pfam" id="PF08447">
    <property type="entry name" value="PAS_3"/>
    <property type="match status" value="1"/>
</dbReference>
<dbReference type="SMART" id="SM00091">
    <property type="entry name" value="PAS"/>
    <property type="match status" value="3"/>
</dbReference>
<evidence type="ECO:0000313" key="10">
    <source>
        <dbReference type="Proteomes" id="UP000609172"/>
    </source>
</evidence>
<protein>
    <recommendedName>
        <fullName evidence="2">histidine kinase</fullName>
        <ecNumber evidence="2">2.7.13.3</ecNumber>
    </recommendedName>
</protein>
<evidence type="ECO:0000259" key="8">
    <source>
        <dbReference type="PROSITE" id="PS50113"/>
    </source>
</evidence>
<keyword evidence="6" id="KW-0812">Transmembrane</keyword>
<keyword evidence="6" id="KW-0472">Membrane</keyword>
<evidence type="ECO:0000256" key="2">
    <source>
        <dbReference type="ARBA" id="ARBA00012438"/>
    </source>
</evidence>
<dbReference type="InterPro" id="IPR000014">
    <property type="entry name" value="PAS"/>
</dbReference>
<reference evidence="9" key="1">
    <citation type="submission" date="2020-12" db="EMBL/GenBank/DDBJ databases">
        <title>Bacterial novel species Flavobacterium sp. SE-1-e isolated from soil.</title>
        <authorList>
            <person name="Jung H.-Y."/>
        </authorList>
    </citation>
    <scope>NUCLEOTIDE SEQUENCE</scope>
    <source>
        <strain evidence="9">SE-1-e</strain>
    </source>
</reference>
<dbReference type="PROSITE" id="PS50112">
    <property type="entry name" value="PAS"/>
    <property type="match status" value="3"/>
</dbReference>
<dbReference type="PROSITE" id="PS50113">
    <property type="entry name" value="PAC"/>
    <property type="match status" value="1"/>
</dbReference>
<keyword evidence="4" id="KW-0808">Transferase</keyword>
<evidence type="ECO:0000256" key="3">
    <source>
        <dbReference type="ARBA" id="ARBA00022553"/>
    </source>
</evidence>